<dbReference type="PROSITE" id="PS50206">
    <property type="entry name" value="RHODANESE_3"/>
    <property type="match status" value="2"/>
</dbReference>
<dbReference type="GO" id="GO:0004792">
    <property type="term" value="F:thiosulfate-cyanide sulfurtransferase activity"/>
    <property type="evidence" value="ECO:0007669"/>
    <property type="project" value="InterPro"/>
</dbReference>
<dbReference type="Proteomes" id="UP000008495">
    <property type="component" value="Unassembled WGS sequence"/>
</dbReference>
<protein>
    <submittedName>
        <fullName evidence="4">Putative 3-mercaptopyruvate sulfurtransferase</fullName>
    </submittedName>
</protein>
<sequence length="284" mass="30058">MDQSPLISPGELAELMHGGPGSAPLILDVRWSADSDSGWEDYLQGHLPGAIYVDLEHDLAGVPDESGRGGRHPMPAPDDFELDLAGCGVDDGRRVVVYDDQSGLAAARCWWLLRHFGKTDVCVLDGGFQAWRAHRLPVESGERDIEEGDLSLGRGMGLVLEADQAALYASEGVLIDARSPERFRGESDPMDAVLGHIPGAVNVPGRSLITGEGMLLPADDLRQVFTEAGVDGSCPVAVYCGSGISSGLVALALAVAGVDDEPALYIGSWSDWISDRDRPVATGD</sequence>
<dbReference type="AlphaFoldDB" id="K6VQC4"/>
<dbReference type="PANTHER" id="PTHR11364:SF27">
    <property type="entry name" value="SULFURTRANSFERASE"/>
    <property type="match status" value="1"/>
</dbReference>
<gene>
    <name evidence="4" type="ORF">AUCHE_05_04620</name>
</gene>
<name>K6VQC4_9MICO</name>
<dbReference type="EMBL" id="BAGZ01000005">
    <property type="protein sequence ID" value="GAB77550.1"/>
    <property type="molecule type" value="Genomic_DNA"/>
</dbReference>
<feature type="domain" description="Rhodanese" evidence="3">
    <location>
        <begin position="168"/>
        <end position="281"/>
    </location>
</feature>
<evidence type="ECO:0000259" key="3">
    <source>
        <dbReference type="PROSITE" id="PS50206"/>
    </source>
</evidence>
<proteinExistence type="predicted"/>
<keyword evidence="2" id="KW-0677">Repeat</keyword>
<organism evidence="4 5">
    <name type="scientific">Austwickia chelonae NBRC 105200</name>
    <dbReference type="NCBI Taxonomy" id="1184607"/>
    <lineage>
        <taxon>Bacteria</taxon>
        <taxon>Bacillati</taxon>
        <taxon>Actinomycetota</taxon>
        <taxon>Actinomycetes</taxon>
        <taxon>Micrococcales</taxon>
        <taxon>Dermatophilaceae</taxon>
        <taxon>Austwickia</taxon>
    </lineage>
</organism>
<dbReference type="PANTHER" id="PTHR11364">
    <property type="entry name" value="THIOSULFATE SULFERTANSFERASE"/>
    <property type="match status" value="1"/>
</dbReference>
<evidence type="ECO:0000313" key="5">
    <source>
        <dbReference type="Proteomes" id="UP000008495"/>
    </source>
</evidence>
<keyword evidence="1 4" id="KW-0808">Transferase</keyword>
<dbReference type="InterPro" id="IPR001763">
    <property type="entry name" value="Rhodanese-like_dom"/>
</dbReference>
<evidence type="ECO:0000256" key="1">
    <source>
        <dbReference type="ARBA" id="ARBA00022679"/>
    </source>
</evidence>
<keyword evidence="5" id="KW-1185">Reference proteome</keyword>
<dbReference type="CDD" id="cd01449">
    <property type="entry name" value="TST_Repeat_2"/>
    <property type="match status" value="1"/>
</dbReference>
<dbReference type="eggNOG" id="COG2897">
    <property type="taxonomic scope" value="Bacteria"/>
</dbReference>
<dbReference type="STRING" id="100225.SAMN05421595_1387"/>
<dbReference type="InterPro" id="IPR036873">
    <property type="entry name" value="Rhodanese-like_dom_sf"/>
</dbReference>
<comment type="caution">
    <text evidence="4">The sequence shown here is derived from an EMBL/GenBank/DDBJ whole genome shotgun (WGS) entry which is preliminary data.</text>
</comment>
<feature type="domain" description="Rhodanese" evidence="3">
    <location>
        <begin position="20"/>
        <end position="140"/>
    </location>
</feature>
<evidence type="ECO:0000313" key="4">
    <source>
        <dbReference type="EMBL" id="GAB77550.1"/>
    </source>
</evidence>
<evidence type="ECO:0000256" key="2">
    <source>
        <dbReference type="ARBA" id="ARBA00022737"/>
    </source>
</evidence>
<dbReference type="RefSeq" id="WP_006502302.1">
    <property type="nucleotide sequence ID" value="NZ_BAGZ01000005.1"/>
</dbReference>
<dbReference type="CDD" id="cd01448">
    <property type="entry name" value="TST_Repeat_1"/>
    <property type="match status" value="1"/>
</dbReference>
<reference evidence="4 5" key="1">
    <citation type="submission" date="2012-08" db="EMBL/GenBank/DDBJ databases">
        <title>Whole genome shotgun sequence of Austwickia chelonae NBRC 105200.</title>
        <authorList>
            <person name="Yoshida I."/>
            <person name="Hosoyama A."/>
            <person name="Tsuchikane K."/>
            <person name="Katsumata H."/>
            <person name="Ando Y."/>
            <person name="Ohji S."/>
            <person name="Hamada M."/>
            <person name="Tamura T."/>
            <person name="Yamazoe A."/>
            <person name="Yamazaki S."/>
            <person name="Fujita N."/>
        </authorList>
    </citation>
    <scope>NUCLEOTIDE SEQUENCE [LARGE SCALE GENOMIC DNA]</scope>
    <source>
        <strain evidence="4 5">NBRC 105200</strain>
    </source>
</reference>
<dbReference type="InterPro" id="IPR001307">
    <property type="entry name" value="Thiosulphate_STrfase_CS"/>
</dbReference>
<dbReference type="OrthoDB" id="9770030at2"/>
<dbReference type="Pfam" id="PF00581">
    <property type="entry name" value="Rhodanese"/>
    <property type="match status" value="2"/>
</dbReference>
<dbReference type="PROSITE" id="PS00380">
    <property type="entry name" value="RHODANESE_1"/>
    <property type="match status" value="1"/>
</dbReference>
<dbReference type="SMART" id="SM00450">
    <property type="entry name" value="RHOD"/>
    <property type="match status" value="2"/>
</dbReference>
<keyword evidence="4" id="KW-0670">Pyruvate</keyword>
<dbReference type="SUPFAM" id="SSF52821">
    <property type="entry name" value="Rhodanese/Cell cycle control phosphatase"/>
    <property type="match status" value="2"/>
</dbReference>
<dbReference type="Gene3D" id="3.40.250.10">
    <property type="entry name" value="Rhodanese-like domain"/>
    <property type="match status" value="2"/>
</dbReference>
<accession>K6VQC4</accession>
<dbReference type="InterPro" id="IPR045078">
    <property type="entry name" value="TST/MPST-like"/>
</dbReference>